<dbReference type="RefSeq" id="WP_236978603.1">
    <property type="nucleotide sequence ID" value="NZ_BRXE01000020.1"/>
</dbReference>
<feature type="region of interest" description="Disordered" evidence="1">
    <location>
        <begin position="79"/>
        <end position="104"/>
    </location>
</feature>
<evidence type="ECO:0000313" key="4">
    <source>
        <dbReference type="EMBL" id="GLD31275.1"/>
    </source>
</evidence>
<dbReference type="EMBL" id="BRZI01000023">
    <property type="protein sequence ID" value="GLD31275.1"/>
    <property type="molecule type" value="Genomic_DNA"/>
</dbReference>
<dbReference type="AlphaFoldDB" id="A0A9P3UUZ7"/>
<name>A0A9P3UUZ7_9MYCO</name>
<protein>
    <recommendedName>
        <fullName evidence="2">4Fe-4S Wbl-type domain-containing protein</fullName>
    </recommendedName>
</protein>
<dbReference type="PROSITE" id="PS51674">
    <property type="entry name" value="4FE4S_WBL"/>
    <property type="match status" value="1"/>
</dbReference>
<reference evidence="4" key="1">
    <citation type="submission" date="2022-08" db="EMBL/GenBank/DDBJ databases">
        <title>Mycobacterium kiyosense sp. nov., scotochromogenic slow-glowing species isolated from respiratory specimens.</title>
        <authorList>
            <person name="Fukano H."/>
            <person name="Kazumi Y."/>
            <person name="Sakagami N."/>
            <person name="Ato M."/>
            <person name="Mitarai S."/>
            <person name="Hoshino Y."/>
        </authorList>
    </citation>
    <scope>NUCLEOTIDE SEQUENCE</scope>
    <source>
        <strain evidence="4">1413</strain>
        <strain evidence="3">SRL2020-028</strain>
    </source>
</reference>
<organism evidence="4 5">
    <name type="scientific">Mycobacterium kiyosense</name>
    <dbReference type="NCBI Taxonomy" id="2871094"/>
    <lineage>
        <taxon>Bacteria</taxon>
        <taxon>Bacillati</taxon>
        <taxon>Actinomycetota</taxon>
        <taxon>Actinomycetes</taxon>
        <taxon>Mycobacteriales</taxon>
        <taxon>Mycobacteriaceae</taxon>
        <taxon>Mycobacterium</taxon>
    </lineage>
</organism>
<feature type="compositionally biased region" description="Polar residues" evidence="1">
    <location>
        <begin position="93"/>
        <end position="104"/>
    </location>
</feature>
<accession>A0A9P3UUZ7</accession>
<feature type="domain" description="4Fe-4S Wbl-type" evidence="2">
    <location>
        <begin position="22"/>
        <end position="89"/>
    </location>
</feature>
<evidence type="ECO:0000313" key="3">
    <source>
        <dbReference type="EMBL" id="GLB83064.1"/>
    </source>
</evidence>
<evidence type="ECO:0000259" key="2">
    <source>
        <dbReference type="PROSITE" id="PS51674"/>
    </source>
</evidence>
<dbReference type="Proteomes" id="UP001064782">
    <property type="component" value="Unassembled WGS sequence"/>
</dbReference>
<evidence type="ECO:0000256" key="1">
    <source>
        <dbReference type="SAM" id="MobiDB-lite"/>
    </source>
</evidence>
<comment type="caution">
    <text evidence="4">The sequence shown here is derived from an EMBL/GenBank/DDBJ whole genome shotgun (WGS) entry which is preliminary data.</text>
</comment>
<keyword evidence="5" id="KW-1185">Reference proteome</keyword>
<proteinExistence type="predicted"/>
<dbReference type="Proteomes" id="UP001165663">
    <property type="component" value="Unassembled WGS sequence"/>
</dbReference>
<evidence type="ECO:0000313" key="5">
    <source>
        <dbReference type="Proteomes" id="UP001064782"/>
    </source>
</evidence>
<sequence>MNVQLADLLDVIAGAPSLPGARCRGRHHLFDAAARGEHPDVVTQRHTQAVGLCQHCPALAHCGDWLQSLPARKRPDGVIAGQIRKPKPVGRPTANTEQLKGTMQ</sequence>
<dbReference type="EMBL" id="BRXE01000020">
    <property type="protein sequence ID" value="GLB83064.1"/>
    <property type="molecule type" value="Genomic_DNA"/>
</dbReference>
<dbReference type="InterPro" id="IPR034768">
    <property type="entry name" value="4FE4S_WBL"/>
</dbReference>
<dbReference type="GeneID" id="83630477"/>
<gene>
    <name evidence="4" type="ORF">Mkiyose1413_31580</name>
    <name evidence="3" type="ORF">SRL2020028_23200</name>
</gene>